<keyword evidence="3" id="KW-0175">Coiled coil</keyword>
<keyword evidence="4" id="KW-0812">Transmembrane</keyword>
<evidence type="ECO:0000256" key="3">
    <source>
        <dbReference type="ARBA" id="ARBA00023054"/>
    </source>
</evidence>
<dbReference type="STRING" id="144026.SAMN04488568_11231"/>
<gene>
    <name evidence="6" type="ORF">SAMN04488568_11231</name>
</gene>
<dbReference type="Pfam" id="PF25989">
    <property type="entry name" value="YknX_C"/>
    <property type="match status" value="1"/>
</dbReference>
<proteinExistence type="inferred from homology"/>
<dbReference type="Gene3D" id="1.10.287.470">
    <property type="entry name" value="Helix hairpin bin"/>
    <property type="match status" value="1"/>
</dbReference>
<evidence type="ECO:0000256" key="2">
    <source>
        <dbReference type="ARBA" id="ARBA00009477"/>
    </source>
</evidence>
<feature type="transmembrane region" description="Helical" evidence="4">
    <location>
        <begin position="12"/>
        <end position="30"/>
    </location>
</feature>
<dbReference type="AlphaFoldDB" id="A0A1G9TJR9"/>
<dbReference type="SUPFAM" id="SSF111369">
    <property type="entry name" value="HlyD-like secretion proteins"/>
    <property type="match status" value="1"/>
</dbReference>
<sequence length="405" mass="43463">MKIAGLTLNFRTVFWAMAGITLAVLLVLAFRPQPVLVDLAEVSRGALTVSVRDEARTRVREVYVVSAPLGGRLLRVNHHAGDSVAAGDVLATILPGDPALLDARSQVEARAAVRSAEAALAFANAETQRAALEYEYARTEAERIETLFGTGVASQGAVDRVRLTRRTAYAGLNTARANVARVEAELEAAQARLSRPGDDAANGGLVEIRAPIGGRLLRVLQESESIVAPGTPVLEMGDPADLEIVVEFLSTDAVQIHEGDAAEISAWGGSGTLRGRVRRIEPYGFIKVSALGVEEQRVNVIIDLLDEPAQWSALGHGYRVEAAVTIWRQEDTAQLPVAALFRSEGQWAVYRVEEGRAALTPIEIGQENGRMAQIISGLEAGDSIVMYPGPQIRDGVAVKRREAEL</sequence>
<feature type="domain" description="YknX-like C-terminal permuted SH3-like" evidence="5">
    <location>
        <begin position="334"/>
        <end position="399"/>
    </location>
</feature>
<evidence type="ECO:0000256" key="1">
    <source>
        <dbReference type="ARBA" id="ARBA00004196"/>
    </source>
</evidence>
<dbReference type="GO" id="GO:0030313">
    <property type="term" value="C:cell envelope"/>
    <property type="evidence" value="ECO:0007669"/>
    <property type="project" value="UniProtKB-SubCell"/>
</dbReference>
<dbReference type="EMBL" id="FNHG01000012">
    <property type="protein sequence ID" value="SDM47961.1"/>
    <property type="molecule type" value="Genomic_DNA"/>
</dbReference>
<dbReference type="GO" id="GO:0016020">
    <property type="term" value="C:membrane"/>
    <property type="evidence" value="ECO:0007669"/>
    <property type="project" value="InterPro"/>
</dbReference>
<evidence type="ECO:0000259" key="5">
    <source>
        <dbReference type="Pfam" id="PF25989"/>
    </source>
</evidence>
<dbReference type="PANTHER" id="PTHR32347">
    <property type="entry name" value="EFFLUX SYSTEM COMPONENT YKNX-RELATED"/>
    <property type="match status" value="1"/>
</dbReference>
<evidence type="ECO:0000313" key="7">
    <source>
        <dbReference type="Proteomes" id="UP000199759"/>
    </source>
</evidence>
<dbReference type="NCBIfam" id="TIGR01730">
    <property type="entry name" value="RND_mfp"/>
    <property type="match status" value="1"/>
</dbReference>
<dbReference type="InterPro" id="IPR058637">
    <property type="entry name" value="YknX-like_C"/>
</dbReference>
<dbReference type="RefSeq" id="WP_091770409.1">
    <property type="nucleotide sequence ID" value="NZ_FNHG01000012.1"/>
</dbReference>
<dbReference type="GO" id="GO:0022857">
    <property type="term" value="F:transmembrane transporter activity"/>
    <property type="evidence" value="ECO:0007669"/>
    <property type="project" value="InterPro"/>
</dbReference>
<evidence type="ECO:0000313" key="6">
    <source>
        <dbReference type="EMBL" id="SDM47961.1"/>
    </source>
</evidence>
<comment type="similarity">
    <text evidence="2">Belongs to the membrane fusion protein (MFP) (TC 8.A.1) family.</text>
</comment>
<name>A0A1G9TJR9_9PROT</name>
<dbReference type="Proteomes" id="UP000199759">
    <property type="component" value="Unassembled WGS sequence"/>
</dbReference>
<organism evidence="6 7">
    <name type="scientific">Maricaulis salignorans</name>
    <dbReference type="NCBI Taxonomy" id="144026"/>
    <lineage>
        <taxon>Bacteria</taxon>
        <taxon>Pseudomonadati</taxon>
        <taxon>Pseudomonadota</taxon>
        <taxon>Alphaproteobacteria</taxon>
        <taxon>Maricaulales</taxon>
        <taxon>Maricaulaceae</taxon>
        <taxon>Maricaulis</taxon>
    </lineage>
</organism>
<accession>A0A1G9TJR9</accession>
<keyword evidence="7" id="KW-1185">Reference proteome</keyword>
<dbReference type="PANTHER" id="PTHR32347:SF29">
    <property type="entry name" value="UPF0194 MEMBRANE PROTEIN YBHG"/>
    <property type="match status" value="1"/>
</dbReference>
<dbReference type="OrthoDB" id="9791520at2"/>
<dbReference type="Gene3D" id="2.40.420.20">
    <property type="match status" value="1"/>
</dbReference>
<keyword evidence="4" id="KW-1133">Transmembrane helix</keyword>
<comment type="subcellular location">
    <subcellularLocation>
        <location evidence="1">Cell envelope</location>
    </subcellularLocation>
</comment>
<reference evidence="6 7" key="1">
    <citation type="submission" date="2016-10" db="EMBL/GenBank/DDBJ databases">
        <authorList>
            <person name="de Groot N.N."/>
        </authorList>
    </citation>
    <scope>NUCLEOTIDE SEQUENCE [LARGE SCALE GENOMIC DNA]</scope>
    <source>
        <strain evidence="6 7">DSM 16077</strain>
    </source>
</reference>
<dbReference type="InterPro" id="IPR006143">
    <property type="entry name" value="RND_pump_MFP"/>
</dbReference>
<evidence type="ECO:0000256" key="4">
    <source>
        <dbReference type="SAM" id="Phobius"/>
    </source>
</evidence>
<keyword evidence="4" id="KW-0472">Membrane</keyword>
<protein>
    <submittedName>
        <fullName evidence="6">HlyD family secretion protein</fullName>
    </submittedName>
</protein>
<dbReference type="InterPro" id="IPR050465">
    <property type="entry name" value="UPF0194_transport"/>
</dbReference>
<dbReference type="Gene3D" id="2.40.50.100">
    <property type="match status" value="1"/>
</dbReference>